<evidence type="ECO:0000256" key="1">
    <source>
        <dbReference type="ARBA" id="ARBA00002579"/>
    </source>
</evidence>
<dbReference type="InterPro" id="IPR017871">
    <property type="entry name" value="ABC_transporter-like_CS"/>
</dbReference>
<dbReference type="PANTHER" id="PTHR43166">
    <property type="entry name" value="AMINO ACID IMPORT ATP-BINDING PROTEIN"/>
    <property type="match status" value="1"/>
</dbReference>
<keyword evidence="7" id="KW-0997">Cell inner membrane</keyword>
<dbReference type="CDD" id="cd03258">
    <property type="entry name" value="ABC_MetN_methionine_transporter"/>
    <property type="match status" value="1"/>
</dbReference>
<accession>A0A1S9ZL46</accession>
<dbReference type="Pfam" id="PF00005">
    <property type="entry name" value="ABC_tran"/>
    <property type="match status" value="1"/>
</dbReference>
<reference evidence="14 15" key="1">
    <citation type="submission" date="2017-02" db="EMBL/GenBank/DDBJ databases">
        <title>Draft genome sequence of Moraxella canis CCUG 8415A type strain.</title>
        <authorList>
            <person name="Engstrom-Jakobsson H."/>
            <person name="Salva-Serra F."/>
            <person name="Thorell K."/>
            <person name="Gonzales-Siles L."/>
            <person name="Karlsson R."/>
            <person name="Boulund F."/>
            <person name="Engstrand L."/>
            <person name="Moore E."/>
        </authorList>
    </citation>
    <scope>NUCLEOTIDE SEQUENCE [LARGE SCALE GENOMIC DNA]</scope>
    <source>
        <strain evidence="14 15">CCUG 8415A</strain>
    </source>
</reference>
<dbReference type="EMBL" id="MUXT01000005">
    <property type="protein sequence ID" value="OOR84138.1"/>
    <property type="molecule type" value="Genomic_DNA"/>
</dbReference>
<keyword evidence="9 14" id="KW-0067">ATP-binding</keyword>
<dbReference type="Proteomes" id="UP000190322">
    <property type="component" value="Unassembled WGS sequence"/>
</dbReference>
<keyword evidence="5" id="KW-0813">Transport</keyword>
<sequence length="348" mass="37767">MITLSGVSKRFMIEKEGKTTSFTAVQPTDLIVQSGEIYGIIGASGAGKSTLIRCVNLLERPSEGSVVIDDVDLTALSERELIAQRRKIGMIFQHFNLLHSRTAFENIALPLELSGTPKSVIASKVGDLLELVGLSDKKDVHPANLSGGQKQRVAIARALASDPKVLLCDEATSALDPATTQSILTLLKKINEELGITILLITHEMDVVKRICDKVAVMDRGVLIEQGTVAEIFANPQTELAKSFIRSTFHIGLPSSYLSQLKSEPALGLSPVIQFEFTGNSVDMPLFSLASKQFDVDFNILTSQMDYAGDVKFGFTIAELIGEGTSVMQAIEFLTAHRVNIEIIGYVE</sequence>
<dbReference type="Gene3D" id="3.40.50.300">
    <property type="entry name" value="P-loop containing nucleotide triphosphate hydrolases"/>
    <property type="match status" value="1"/>
</dbReference>
<name>A0A1S9ZL46_9GAMM</name>
<evidence type="ECO:0000256" key="4">
    <source>
        <dbReference type="ARBA" id="ARBA00020019"/>
    </source>
</evidence>
<dbReference type="NCBIfam" id="TIGR02314">
    <property type="entry name" value="ABC_MetN"/>
    <property type="match status" value="1"/>
</dbReference>
<evidence type="ECO:0000256" key="12">
    <source>
        <dbReference type="ARBA" id="ARBA00023136"/>
    </source>
</evidence>
<evidence type="ECO:0000256" key="7">
    <source>
        <dbReference type="ARBA" id="ARBA00022519"/>
    </source>
</evidence>
<evidence type="ECO:0000256" key="2">
    <source>
        <dbReference type="ARBA" id="ARBA00004417"/>
    </source>
</evidence>
<comment type="subcellular location">
    <subcellularLocation>
        <location evidence="2">Cell inner membrane</location>
        <topology evidence="2">Peripheral membrane protein</topology>
    </subcellularLocation>
</comment>
<dbReference type="InterPro" id="IPR027417">
    <property type="entry name" value="P-loop_NTPase"/>
</dbReference>
<dbReference type="PROSITE" id="PS00211">
    <property type="entry name" value="ABC_TRANSPORTER_1"/>
    <property type="match status" value="1"/>
</dbReference>
<dbReference type="InterPro" id="IPR003593">
    <property type="entry name" value="AAA+_ATPase"/>
</dbReference>
<dbReference type="PROSITE" id="PS50893">
    <property type="entry name" value="ABC_TRANSPORTER_2"/>
    <property type="match status" value="1"/>
</dbReference>
<dbReference type="GO" id="GO:0009276">
    <property type="term" value="C:Gram-negative-bacterium-type cell wall"/>
    <property type="evidence" value="ECO:0007669"/>
    <property type="project" value="InterPro"/>
</dbReference>
<dbReference type="InterPro" id="IPR018449">
    <property type="entry name" value="NIL_domain"/>
</dbReference>
<evidence type="ECO:0000256" key="5">
    <source>
        <dbReference type="ARBA" id="ARBA00022448"/>
    </source>
</evidence>
<proteinExistence type="inferred from homology"/>
<feature type="domain" description="ABC transporter" evidence="13">
    <location>
        <begin position="2"/>
        <end position="245"/>
    </location>
</feature>
<keyword evidence="6" id="KW-1003">Cell membrane</keyword>
<protein>
    <recommendedName>
        <fullName evidence="4">Cell division ATP-binding protein FtsE</fullName>
    </recommendedName>
</protein>
<dbReference type="GO" id="GO:0033232">
    <property type="term" value="F:ABC-type D-methionine transporter activity"/>
    <property type="evidence" value="ECO:0007669"/>
    <property type="project" value="InterPro"/>
</dbReference>
<evidence type="ECO:0000256" key="10">
    <source>
        <dbReference type="ARBA" id="ARBA00022967"/>
    </source>
</evidence>
<evidence type="ECO:0000256" key="3">
    <source>
        <dbReference type="ARBA" id="ARBA00005417"/>
    </source>
</evidence>
<comment type="function">
    <text evidence="1">Part of the ABC transporter FtsEX involved in cellular division. Important for assembly or stability of the septal ring.</text>
</comment>
<dbReference type="PANTHER" id="PTHR43166:SF30">
    <property type="entry name" value="METHIONINE IMPORT ATP-BINDING PROTEIN METN"/>
    <property type="match status" value="1"/>
</dbReference>
<keyword evidence="10" id="KW-1278">Translocase</keyword>
<dbReference type="InterPro" id="IPR012692">
    <property type="entry name" value="ABC_MetN_proteobac"/>
</dbReference>
<gene>
    <name evidence="14" type="ORF">B0180_04135</name>
</gene>
<evidence type="ECO:0000256" key="11">
    <source>
        <dbReference type="ARBA" id="ARBA00022970"/>
    </source>
</evidence>
<organism evidence="14 15">
    <name type="scientific">Moraxella canis</name>
    <dbReference type="NCBI Taxonomy" id="90239"/>
    <lineage>
        <taxon>Bacteria</taxon>
        <taxon>Pseudomonadati</taxon>
        <taxon>Pseudomonadota</taxon>
        <taxon>Gammaproteobacteria</taxon>
        <taxon>Moraxellales</taxon>
        <taxon>Moraxellaceae</taxon>
        <taxon>Moraxella</taxon>
    </lineage>
</organism>
<dbReference type="FunFam" id="3.40.50.300:FF:000056">
    <property type="entry name" value="Cell division ATP-binding protein FtsE"/>
    <property type="match status" value="1"/>
</dbReference>
<dbReference type="Gene3D" id="3.30.70.260">
    <property type="match status" value="1"/>
</dbReference>
<dbReference type="InterPro" id="IPR045865">
    <property type="entry name" value="ACT-like_dom_sf"/>
</dbReference>
<dbReference type="RefSeq" id="WP_078255805.1">
    <property type="nucleotide sequence ID" value="NZ_MUXT01000005.1"/>
</dbReference>
<dbReference type="GO" id="GO:0016887">
    <property type="term" value="F:ATP hydrolysis activity"/>
    <property type="evidence" value="ECO:0007669"/>
    <property type="project" value="InterPro"/>
</dbReference>
<dbReference type="SUPFAM" id="SSF52540">
    <property type="entry name" value="P-loop containing nucleoside triphosphate hydrolases"/>
    <property type="match status" value="1"/>
</dbReference>
<dbReference type="SMART" id="SM00930">
    <property type="entry name" value="NIL"/>
    <property type="match status" value="1"/>
</dbReference>
<evidence type="ECO:0000256" key="6">
    <source>
        <dbReference type="ARBA" id="ARBA00022475"/>
    </source>
</evidence>
<dbReference type="InterPro" id="IPR050086">
    <property type="entry name" value="MetN_ABC_transporter-like"/>
</dbReference>
<keyword evidence="8" id="KW-0547">Nucleotide-binding</keyword>
<dbReference type="SMART" id="SM00382">
    <property type="entry name" value="AAA"/>
    <property type="match status" value="1"/>
</dbReference>
<dbReference type="InterPro" id="IPR003439">
    <property type="entry name" value="ABC_transporter-like_ATP-bd"/>
</dbReference>
<keyword evidence="12" id="KW-0472">Membrane</keyword>
<dbReference type="InterPro" id="IPR041701">
    <property type="entry name" value="MetN_ABC"/>
</dbReference>
<evidence type="ECO:0000313" key="14">
    <source>
        <dbReference type="EMBL" id="OOR84138.1"/>
    </source>
</evidence>
<dbReference type="Pfam" id="PF09383">
    <property type="entry name" value="NIL"/>
    <property type="match status" value="1"/>
</dbReference>
<dbReference type="GO" id="GO:0005886">
    <property type="term" value="C:plasma membrane"/>
    <property type="evidence" value="ECO:0007669"/>
    <property type="project" value="UniProtKB-SubCell"/>
</dbReference>
<comment type="similarity">
    <text evidence="3">Belongs to the ABC transporter superfamily.</text>
</comment>
<comment type="caution">
    <text evidence="14">The sequence shown here is derived from an EMBL/GenBank/DDBJ whole genome shotgun (WGS) entry which is preliminary data.</text>
</comment>
<evidence type="ECO:0000256" key="8">
    <source>
        <dbReference type="ARBA" id="ARBA00022741"/>
    </source>
</evidence>
<evidence type="ECO:0000256" key="9">
    <source>
        <dbReference type="ARBA" id="ARBA00022840"/>
    </source>
</evidence>
<evidence type="ECO:0000313" key="15">
    <source>
        <dbReference type="Proteomes" id="UP000190322"/>
    </source>
</evidence>
<dbReference type="SUPFAM" id="SSF55021">
    <property type="entry name" value="ACT-like"/>
    <property type="match status" value="1"/>
</dbReference>
<keyword evidence="11" id="KW-0029">Amino-acid transport</keyword>
<dbReference type="AlphaFoldDB" id="A0A1S9ZL46"/>
<dbReference type="GO" id="GO:0005524">
    <property type="term" value="F:ATP binding"/>
    <property type="evidence" value="ECO:0007669"/>
    <property type="project" value="UniProtKB-KW"/>
</dbReference>
<evidence type="ECO:0000259" key="13">
    <source>
        <dbReference type="PROSITE" id="PS50893"/>
    </source>
</evidence>